<dbReference type="CDD" id="cd19481">
    <property type="entry name" value="RecA-like_protease"/>
    <property type="match status" value="1"/>
</dbReference>
<dbReference type="InterPro" id="IPR003959">
    <property type="entry name" value="ATPase_AAA_core"/>
</dbReference>
<accession>A0A250V414</accession>
<keyword evidence="2" id="KW-0547">Nucleotide-binding</keyword>
<evidence type="ECO:0000256" key="2">
    <source>
        <dbReference type="ARBA" id="ARBA00022741"/>
    </source>
</evidence>
<feature type="region of interest" description="Disordered" evidence="4">
    <location>
        <begin position="66"/>
        <end position="87"/>
    </location>
</feature>
<feature type="compositionally biased region" description="Basic and acidic residues" evidence="4">
    <location>
        <begin position="721"/>
        <end position="732"/>
    </location>
</feature>
<evidence type="ECO:0000256" key="1">
    <source>
        <dbReference type="ARBA" id="ARBA00006914"/>
    </source>
</evidence>
<comment type="caution">
    <text evidence="6">The sequence shown here is derived from an EMBL/GenBank/DDBJ whole genome shotgun (WGS) entry which is preliminary data.</text>
</comment>
<reference evidence="7" key="1">
    <citation type="submission" date="2017-05" db="EMBL/GenBank/DDBJ databases">
        <title>Streptomyces olivochromogenes NBRC 3561 whole genome shotgun sequence.</title>
        <authorList>
            <person name="Dohra H."/>
            <person name="Kodani S."/>
        </authorList>
    </citation>
    <scope>NUCLEOTIDE SEQUENCE [LARGE SCALE GENOMIC DNA]</scope>
    <source>
        <strain evidence="7">NBRC 3561</strain>
    </source>
</reference>
<dbReference type="InterPro" id="IPR050221">
    <property type="entry name" value="26S_Proteasome_ATPase"/>
</dbReference>
<gene>
    <name evidence="6" type="ORF">SO3561_00288</name>
</gene>
<feature type="region of interest" description="Disordered" evidence="4">
    <location>
        <begin position="711"/>
        <end position="732"/>
    </location>
</feature>
<protein>
    <submittedName>
        <fullName evidence="6">ATPase AAA</fullName>
    </submittedName>
</protein>
<comment type="similarity">
    <text evidence="1">Belongs to the AAA ATPase family.</text>
</comment>
<dbReference type="AlphaFoldDB" id="A0A250V414"/>
<dbReference type="SUPFAM" id="SSF52540">
    <property type="entry name" value="P-loop containing nucleoside triphosphate hydrolases"/>
    <property type="match status" value="1"/>
</dbReference>
<dbReference type="Gene3D" id="3.40.50.300">
    <property type="entry name" value="P-loop containing nucleotide triphosphate hydrolases"/>
    <property type="match status" value="1"/>
</dbReference>
<dbReference type="Pfam" id="PF22977">
    <property type="entry name" value="WHD"/>
    <property type="match status" value="1"/>
</dbReference>
<evidence type="ECO:0000313" key="6">
    <source>
        <dbReference type="EMBL" id="GAX48806.1"/>
    </source>
</evidence>
<proteinExistence type="inferred from homology"/>
<dbReference type="InterPro" id="IPR003593">
    <property type="entry name" value="AAA+_ATPase"/>
</dbReference>
<dbReference type="GO" id="GO:0016887">
    <property type="term" value="F:ATP hydrolysis activity"/>
    <property type="evidence" value="ECO:0007669"/>
    <property type="project" value="InterPro"/>
</dbReference>
<keyword evidence="7" id="KW-1185">Reference proteome</keyword>
<dbReference type="STRING" id="1963.AQJ27_04535"/>
<dbReference type="GO" id="GO:0005524">
    <property type="term" value="F:ATP binding"/>
    <property type="evidence" value="ECO:0007669"/>
    <property type="project" value="UniProtKB-KW"/>
</dbReference>
<name>A0A250V414_STROL</name>
<dbReference type="RefSeq" id="WP_067361865.1">
    <property type="nucleotide sequence ID" value="NZ_BDQI01000001.1"/>
</dbReference>
<dbReference type="PANTHER" id="PTHR23073">
    <property type="entry name" value="26S PROTEASOME REGULATORY SUBUNIT"/>
    <property type="match status" value="1"/>
</dbReference>
<sequence length="732" mass="77876">MPNGPVRPQPAVVAAHLALRQGAVHRALRKAAARRAKRSALLAGVELSPYCVTDQQAGLLLDLTDPADVHASSGPAEQPGAQPEAERELRRRAAAEGATLPLDALARAAELDSFECEALLLCLAPALAPEHAPLFGYLVDDLDQRRPTAELILTVLAPTPAERFARLPALGPYGRLRRFGLLLQEGVPDPYGGPEPSGADLLRPLHVRPELPAFLLHGLGDPGLLAHDPGRVLAPRPLLLDTETRTHAARLGAHLASHAAGIAALWGLPDGSRRDAACAVARQAGLALRRTPDLELCRNPDDVRAALGRALAAAAVLGSGLWLPTDDFRALDAEWAAAAAVDLLTRAGVPVVLTGRTPWRPLALLSSGRYAEECAGEPGYRERRTLWNTATTGTDPGPDPALLDGLAARFRLTPSQLRSAVGLAESGRMPLDEAVPRVLTAAPARLAEVRTPARGPSDLVLPVEQERQIDELAAAFRAWPKVSEEWGFGGQHGGAGLKALFTGEPGTGKSLAAEVLAGALGVDLLRVDLAQTVSKWVGETEKNLDEAFGHAEATGALLLFDEADAVFGKRGTVSRGTDRYANLEVGYLLQRLERSPALVVLTTNLQGNLDEAFTRRFQFVVHFTRPGERERTRLWRMAFPPSAPLDPLLSLAGLARLDLTGAGVMAVARSAALLAAENDSAVIGREHLCEAIARQFRQESRLLRSGELEGALGPAPVRVPDTADRHDAQGRP</sequence>
<dbReference type="InterPro" id="IPR027417">
    <property type="entry name" value="P-loop_NTPase"/>
</dbReference>
<organism evidence="6 7">
    <name type="scientific">Streptomyces olivochromogenes</name>
    <dbReference type="NCBI Taxonomy" id="1963"/>
    <lineage>
        <taxon>Bacteria</taxon>
        <taxon>Bacillati</taxon>
        <taxon>Actinomycetota</taxon>
        <taxon>Actinomycetes</taxon>
        <taxon>Kitasatosporales</taxon>
        <taxon>Streptomycetaceae</taxon>
        <taxon>Streptomyces</taxon>
    </lineage>
</organism>
<dbReference type="Proteomes" id="UP000217446">
    <property type="component" value="Unassembled WGS sequence"/>
</dbReference>
<feature type="domain" description="AAA+ ATPase" evidence="5">
    <location>
        <begin position="495"/>
        <end position="627"/>
    </location>
</feature>
<evidence type="ECO:0000256" key="4">
    <source>
        <dbReference type="SAM" id="MobiDB-lite"/>
    </source>
</evidence>
<evidence type="ECO:0000259" key="5">
    <source>
        <dbReference type="SMART" id="SM00382"/>
    </source>
</evidence>
<evidence type="ECO:0000256" key="3">
    <source>
        <dbReference type="ARBA" id="ARBA00022840"/>
    </source>
</evidence>
<keyword evidence="3" id="KW-0067">ATP-binding</keyword>
<dbReference type="EMBL" id="BDQI01000001">
    <property type="protein sequence ID" value="GAX48806.1"/>
    <property type="molecule type" value="Genomic_DNA"/>
</dbReference>
<dbReference type="Pfam" id="PF00004">
    <property type="entry name" value="AAA"/>
    <property type="match status" value="1"/>
</dbReference>
<dbReference type="SMART" id="SM00382">
    <property type="entry name" value="AAA"/>
    <property type="match status" value="1"/>
</dbReference>
<evidence type="ECO:0000313" key="7">
    <source>
        <dbReference type="Proteomes" id="UP000217446"/>
    </source>
</evidence>
<dbReference type="InterPro" id="IPR054472">
    <property type="entry name" value="WHD"/>
</dbReference>